<dbReference type="EMBL" id="LJAM02000979">
    <property type="protein sequence ID" value="RAP64393.1"/>
    <property type="molecule type" value="Genomic_DNA"/>
</dbReference>
<evidence type="ECO:0000313" key="1">
    <source>
        <dbReference type="EMBL" id="RAP64393.1"/>
    </source>
</evidence>
<accession>A0A328TE48</accession>
<gene>
    <name evidence="1" type="ORF">ACZ87_04038</name>
</gene>
<dbReference type="Proteomes" id="UP000244334">
    <property type="component" value="Unassembled WGS sequence"/>
</dbReference>
<reference evidence="1" key="1">
    <citation type="submission" date="2018-04" db="EMBL/GenBank/DDBJ databases">
        <title>Genomes of the Obligate Erwinia dacicola and Facultative Enterobacter sp. OLF Endosymbionts of the Olive Fruit fly, Bactrocera oleae.</title>
        <authorList>
            <person name="Estes A.M."/>
            <person name="Hearn D.J."/>
            <person name="Agarwal S."/>
            <person name="Pierson E.A."/>
            <person name="Dunning-Hotopp J.C."/>
        </authorList>
    </citation>
    <scope>NUCLEOTIDE SEQUENCE [LARGE SCALE GENOMIC DNA]</scope>
    <source>
        <strain evidence="1">Oroville</strain>
    </source>
</reference>
<comment type="caution">
    <text evidence="1">The sequence shown here is derived from an EMBL/GenBank/DDBJ whole genome shotgun (WGS) entry which is preliminary data.</text>
</comment>
<proteinExistence type="predicted"/>
<keyword evidence="2" id="KW-1185">Reference proteome</keyword>
<feature type="non-terminal residue" evidence="1">
    <location>
        <position position="56"/>
    </location>
</feature>
<organism evidence="1 2">
    <name type="scientific">Candidatus Erwinia dacicola</name>
    <dbReference type="NCBI Taxonomy" id="252393"/>
    <lineage>
        <taxon>Bacteria</taxon>
        <taxon>Pseudomonadati</taxon>
        <taxon>Pseudomonadota</taxon>
        <taxon>Gammaproteobacteria</taxon>
        <taxon>Enterobacterales</taxon>
        <taxon>Erwiniaceae</taxon>
        <taxon>Erwinia</taxon>
    </lineage>
</organism>
<sequence>MLFPVTNELDAQTAMALTPLYESLGSIEPLLLGDTGAGNGGLAPIFPYTFYHLTYY</sequence>
<protein>
    <submittedName>
        <fullName evidence="1">Uncharacterized protein</fullName>
    </submittedName>
</protein>
<evidence type="ECO:0000313" key="2">
    <source>
        <dbReference type="Proteomes" id="UP000244334"/>
    </source>
</evidence>
<name>A0A328TE48_9GAMM</name>
<dbReference type="AlphaFoldDB" id="A0A328TE48"/>